<dbReference type="Pfam" id="PF24883">
    <property type="entry name" value="NPHP3_N"/>
    <property type="match status" value="1"/>
</dbReference>
<sequence>MAACPQSMSDTTQPDSSQGLFFDACNTFRHNVPRSVLEQFQSVTSLKDLEHAIKEIESQQAARRSLRNLRKVRPFLNALNDYAGVIEVFVNAKPDIMAFVWGPIKFCLQVTSKFDRAFESLLNTYVQLRASFPNIKAIEELFKSHEAVRTVLSNVYADILAFHTRAILFFSKRGWRIVLRVTCRPFSDLFGDIFQNLDQSKTLLLDTANIAHFQESQEGRQLTVQAFQEQQDEARQRRRQYVTTWLNAFPHKNQQADLRALRKEYPGTATWILREPAWEGWSTNSARDERVFWVSGIPGAGKTVLFSVMVDDLETKADRLREKVVVYLYCKYKDSSRDNFLALLRSLINGLLAGNEFCLDYLYDVAVQSGEPQATTIQPLKQAVHDLLRCHEQAFIGIDGLDECEPSERALLISFIRDLRSSTQDELPVHLFVASRAEHDLEKAFGSACRLNLTQENVSADIQSYTMARARALSRSRSRFLMGEGEERELASDVAKRADGMFLLAKLTFAMFDQCLNREQFDEERAGDRLPKGIDEAYSRLLSRIRDRDDAARRPGARPLLEILTFARRTLYRHEIQAALSISTQKRDIDIERRRYTQEFKEICGSLVEVNSDESVVLVHATAKQFLAREPHDLFNPAGAEARLAHTFAVYLCMDFFNTSSNEQSLKDAAMKGCFALHRYALCHWLSHVEYCFSLRSPSRYPEGGLQALHNDIETALAVAFNHSGNQDGFDQTMNSTEARWSYLEAITSPFRDLRSNVDPLEDTSPFSQAFQHLRRVETIVEDLIANSDVTNTKELLRTQYGSRPYYCSSPGCRKFYEGFSSRTKRNTHVKIHERPYKCEYIDCDFAKTGFASQAGLKHHIDFFHKPSDIDNLVEIFAQLEPRSFLDLLTEAADKDDADKVEALCAEAEHPLLPLAYSAGLLRRAFRRNSLESAGVLIKYLGSQEVLLKADALMSAVKKGDVKLLRQILDITGRDCYQSRSGLLTAALIVAVKSGNVDSLPALLDCFESVTDIYYCYRPLQAAVTTGRLDACSLLVEHAEKRGNLKVVKNTCMMAAGKGRRDIVRLLLPQLLAKGHFTQKRYLPVQSAANEDDATSAFLAIVNTRNGGKGFRGNLQEAASRGNLQDVKTILQLGVDINYTSGSHGTALAAAARKNHITLVKFLLENGADVGVLGGNHYGSSIGAAAAGGFLEIMEILTEAGASLNNCYYSYTNVRKVSCTALHAAALEPQEASINWLLSHGADINVLDGEGQTALVSLVSSLDTRKYRGRLKSVPKLQKMIKITTMLCEAGLDINKRSTNNEYVLGALLHSIPNVVPNERSGDTLLRFVQTMIDHGARCDMKGPQGRSILFEFGRPSLINYSFTRSLATVLIDNGADIDMEDDEGISARQHLTRTNPGLLDSLGISHWISQVTDSVEEASSREVRQSATDGSLGLDIQPLPNGHDTNSDLQIHPGAAIDEEEFRSWDQADTDIPIKCHPPWDIDEAEDVDMSMEGQESLGGSYHDTHSQGIHGPSHGSQHDPSWNTFSNLDSTAMQDSVWFNDAMAWSSSTPGPSAPDIYHDSLDGNPWVDDDSLSSPNRRTGPWTGNNDPLGADEQMGGHFG</sequence>
<dbReference type="InterPro" id="IPR027417">
    <property type="entry name" value="P-loop_NTPase"/>
</dbReference>
<dbReference type="Pfam" id="PF13637">
    <property type="entry name" value="Ank_4"/>
    <property type="match status" value="1"/>
</dbReference>
<dbReference type="Gene3D" id="1.25.40.20">
    <property type="entry name" value="Ankyrin repeat-containing domain"/>
    <property type="match status" value="2"/>
</dbReference>
<dbReference type="eggNOG" id="KOG4177">
    <property type="taxonomic scope" value="Eukaryota"/>
</dbReference>
<dbReference type="OrthoDB" id="21416at2759"/>
<dbReference type="PROSITE" id="PS50297">
    <property type="entry name" value="ANK_REP_REGION"/>
    <property type="match status" value="2"/>
</dbReference>
<dbReference type="InterPro" id="IPR013087">
    <property type="entry name" value="Znf_C2H2_type"/>
</dbReference>
<dbReference type="Pfam" id="PF22939">
    <property type="entry name" value="WHD_GPIID"/>
    <property type="match status" value="1"/>
</dbReference>
<dbReference type="RefSeq" id="XP_007733564.1">
    <property type="nucleotide sequence ID" value="XM_007735374.1"/>
</dbReference>
<dbReference type="Pfam" id="PF12796">
    <property type="entry name" value="Ank_2"/>
    <property type="match status" value="1"/>
</dbReference>
<feature type="repeat" description="ANK" evidence="2">
    <location>
        <begin position="1143"/>
        <end position="1175"/>
    </location>
</feature>
<feature type="domain" description="C2H2-type" evidence="4">
    <location>
        <begin position="806"/>
        <end position="833"/>
    </location>
</feature>
<dbReference type="SMART" id="SM00355">
    <property type="entry name" value="ZnF_C2H2"/>
    <property type="match status" value="2"/>
</dbReference>
<dbReference type="InterPro" id="IPR002110">
    <property type="entry name" value="Ankyrin_rpt"/>
</dbReference>
<dbReference type="InterPro" id="IPR036770">
    <property type="entry name" value="Ankyrin_rpt-contain_sf"/>
</dbReference>
<evidence type="ECO:0000313" key="5">
    <source>
        <dbReference type="EMBL" id="EXJ84579.1"/>
    </source>
</evidence>
<feature type="domain" description="C2H2-type" evidence="4">
    <location>
        <begin position="837"/>
        <end position="865"/>
    </location>
</feature>
<gene>
    <name evidence="5" type="ORF">A1O3_05249</name>
</gene>
<dbReference type="InterPro" id="IPR056125">
    <property type="entry name" value="DUF7708"/>
</dbReference>
<accession>W9YQN0</accession>
<dbReference type="PROSITE" id="PS50088">
    <property type="entry name" value="ANK_REPEAT"/>
    <property type="match status" value="2"/>
</dbReference>
<feature type="compositionally biased region" description="Polar residues" evidence="3">
    <location>
        <begin position="1516"/>
        <end position="1529"/>
    </location>
</feature>
<protein>
    <recommendedName>
        <fullName evidence="4">C2H2-type domain-containing protein</fullName>
    </recommendedName>
</protein>
<evidence type="ECO:0000313" key="6">
    <source>
        <dbReference type="Proteomes" id="UP000019478"/>
    </source>
</evidence>
<evidence type="ECO:0000256" key="3">
    <source>
        <dbReference type="SAM" id="MobiDB-lite"/>
    </source>
</evidence>
<dbReference type="Pfam" id="PF24809">
    <property type="entry name" value="DUF7708"/>
    <property type="match status" value="1"/>
</dbReference>
<dbReference type="EMBL" id="AMGY01000004">
    <property type="protein sequence ID" value="EXJ84579.1"/>
    <property type="molecule type" value="Genomic_DNA"/>
</dbReference>
<organism evidence="5 6">
    <name type="scientific">Capronia epimyces CBS 606.96</name>
    <dbReference type="NCBI Taxonomy" id="1182542"/>
    <lineage>
        <taxon>Eukaryota</taxon>
        <taxon>Fungi</taxon>
        <taxon>Dikarya</taxon>
        <taxon>Ascomycota</taxon>
        <taxon>Pezizomycotina</taxon>
        <taxon>Eurotiomycetes</taxon>
        <taxon>Chaetothyriomycetidae</taxon>
        <taxon>Chaetothyriales</taxon>
        <taxon>Herpotrichiellaceae</taxon>
        <taxon>Capronia</taxon>
    </lineage>
</organism>
<dbReference type="PANTHER" id="PTHR10039">
    <property type="entry name" value="AMELOGENIN"/>
    <property type="match status" value="1"/>
</dbReference>
<dbReference type="Gene3D" id="3.30.160.60">
    <property type="entry name" value="Classic Zinc Finger"/>
    <property type="match status" value="1"/>
</dbReference>
<dbReference type="SMART" id="SM00248">
    <property type="entry name" value="ANK"/>
    <property type="match status" value="8"/>
</dbReference>
<dbReference type="InterPro" id="IPR054471">
    <property type="entry name" value="GPIID_WHD"/>
</dbReference>
<proteinExistence type="predicted"/>
<comment type="caution">
    <text evidence="5">The sequence shown here is derived from an EMBL/GenBank/DDBJ whole genome shotgun (WGS) entry which is preliminary data.</text>
</comment>
<dbReference type="PANTHER" id="PTHR10039:SF14">
    <property type="entry name" value="NACHT DOMAIN-CONTAINING PROTEIN"/>
    <property type="match status" value="1"/>
</dbReference>
<keyword evidence="6" id="KW-1185">Reference proteome</keyword>
<feature type="repeat" description="ANK" evidence="2">
    <location>
        <begin position="1217"/>
        <end position="1249"/>
    </location>
</feature>
<reference evidence="5 6" key="1">
    <citation type="submission" date="2013-03" db="EMBL/GenBank/DDBJ databases">
        <title>The Genome Sequence of Capronia epimyces CBS 606.96.</title>
        <authorList>
            <consortium name="The Broad Institute Genomics Platform"/>
            <person name="Cuomo C."/>
            <person name="de Hoog S."/>
            <person name="Gorbushina A."/>
            <person name="Walker B."/>
            <person name="Young S.K."/>
            <person name="Zeng Q."/>
            <person name="Gargeya S."/>
            <person name="Fitzgerald M."/>
            <person name="Haas B."/>
            <person name="Abouelleil A."/>
            <person name="Allen A.W."/>
            <person name="Alvarado L."/>
            <person name="Arachchi H.M."/>
            <person name="Berlin A.M."/>
            <person name="Chapman S.B."/>
            <person name="Gainer-Dewar J."/>
            <person name="Goldberg J."/>
            <person name="Griggs A."/>
            <person name="Gujja S."/>
            <person name="Hansen M."/>
            <person name="Howarth C."/>
            <person name="Imamovic A."/>
            <person name="Ireland A."/>
            <person name="Larimer J."/>
            <person name="McCowan C."/>
            <person name="Murphy C."/>
            <person name="Pearson M."/>
            <person name="Poon T.W."/>
            <person name="Priest M."/>
            <person name="Roberts A."/>
            <person name="Saif S."/>
            <person name="Shea T."/>
            <person name="Sisk P."/>
            <person name="Sykes S."/>
            <person name="Wortman J."/>
            <person name="Nusbaum C."/>
            <person name="Birren B."/>
        </authorList>
    </citation>
    <scope>NUCLEOTIDE SEQUENCE [LARGE SCALE GENOMIC DNA]</scope>
    <source>
        <strain evidence="5 6">CBS 606.96</strain>
    </source>
</reference>
<evidence type="ECO:0000259" key="4">
    <source>
        <dbReference type="SMART" id="SM00355"/>
    </source>
</evidence>
<feature type="compositionally biased region" description="Polar residues" evidence="3">
    <location>
        <begin position="1575"/>
        <end position="1589"/>
    </location>
</feature>
<keyword evidence="1" id="KW-0677">Repeat</keyword>
<evidence type="ECO:0000256" key="1">
    <source>
        <dbReference type="ARBA" id="ARBA00022737"/>
    </source>
</evidence>
<feature type="region of interest" description="Disordered" evidence="3">
    <location>
        <begin position="1493"/>
        <end position="1529"/>
    </location>
</feature>
<dbReference type="GeneID" id="19169364"/>
<name>W9YQN0_9EURO</name>
<dbReference type="InterPro" id="IPR056884">
    <property type="entry name" value="NPHP3-like_N"/>
</dbReference>
<keyword evidence="2" id="KW-0040">ANK repeat</keyword>
<evidence type="ECO:0000256" key="2">
    <source>
        <dbReference type="PROSITE-ProRule" id="PRU00023"/>
    </source>
</evidence>
<feature type="region of interest" description="Disordered" evidence="3">
    <location>
        <begin position="1548"/>
        <end position="1603"/>
    </location>
</feature>
<dbReference type="HOGENOM" id="CLU_244178_0_0_1"/>
<dbReference type="eggNOG" id="KOG1721">
    <property type="taxonomic scope" value="Eukaryota"/>
</dbReference>
<dbReference type="SUPFAM" id="SSF48403">
    <property type="entry name" value="Ankyrin repeat"/>
    <property type="match status" value="2"/>
</dbReference>
<dbReference type="Gene3D" id="3.40.50.300">
    <property type="entry name" value="P-loop containing nucleotide triphosphate hydrolases"/>
    <property type="match status" value="1"/>
</dbReference>
<dbReference type="Proteomes" id="UP000019478">
    <property type="component" value="Unassembled WGS sequence"/>
</dbReference>